<dbReference type="InterPro" id="IPR036047">
    <property type="entry name" value="F-box-like_dom_sf"/>
</dbReference>
<organism evidence="2 3">
    <name type="scientific">Penicillium atrosanguineum</name>
    <dbReference type="NCBI Taxonomy" id="1132637"/>
    <lineage>
        <taxon>Eukaryota</taxon>
        <taxon>Fungi</taxon>
        <taxon>Dikarya</taxon>
        <taxon>Ascomycota</taxon>
        <taxon>Pezizomycotina</taxon>
        <taxon>Eurotiomycetes</taxon>
        <taxon>Eurotiomycetidae</taxon>
        <taxon>Eurotiales</taxon>
        <taxon>Aspergillaceae</taxon>
        <taxon>Penicillium</taxon>
    </lineage>
</organism>
<reference evidence="2" key="1">
    <citation type="submission" date="2022-12" db="EMBL/GenBank/DDBJ databases">
        <authorList>
            <person name="Petersen C."/>
        </authorList>
    </citation>
    <scope>NUCLEOTIDE SEQUENCE</scope>
    <source>
        <strain evidence="2">IBT 21472</strain>
    </source>
</reference>
<name>A0A9W9GGU3_9EURO</name>
<reference evidence="2" key="2">
    <citation type="journal article" date="2023" name="IMA Fungus">
        <title>Comparative genomic study of the Penicillium genus elucidates a diverse pangenome and 15 lateral gene transfer events.</title>
        <authorList>
            <person name="Petersen C."/>
            <person name="Sorensen T."/>
            <person name="Nielsen M.R."/>
            <person name="Sondergaard T.E."/>
            <person name="Sorensen J.L."/>
            <person name="Fitzpatrick D.A."/>
            <person name="Frisvad J.C."/>
            <person name="Nielsen K.L."/>
        </authorList>
    </citation>
    <scope>NUCLEOTIDE SEQUENCE</scope>
    <source>
        <strain evidence="2">IBT 21472</strain>
    </source>
</reference>
<dbReference type="Proteomes" id="UP001147746">
    <property type="component" value="Unassembled WGS sequence"/>
</dbReference>
<evidence type="ECO:0000313" key="2">
    <source>
        <dbReference type="EMBL" id="KAJ5299804.1"/>
    </source>
</evidence>
<evidence type="ECO:0000313" key="3">
    <source>
        <dbReference type="Proteomes" id="UP001147746"/>
    </source>
</evidence>
<feature type="domain" description="F-box" evidence="1">
    <location>
        <begin position="30"/>
        <end position="64"/>
    </location>
</feature>
<dbReference type="AlphaFoldDB" id="A0A9W9GGU3"/>
<sequence>MSLFFDRLRTKVSRRAKRGSFLLAHKESIWKRLPDNVLVLITSFSELEDIVSLALTCRLLHHRIAKNEYTIAHAFLKIHTRNRVLEDYYDDGIELSPGGDLTFVSELFPPPPPEYAVGEGHDDAGYTLGYLADLKRCWSTCIRLSYHLADHVVRQHLETDSLARPLWSSSKTEKEYVYSKAVETLQARLLRPLAYAIFFLENSSDDGFNPGSSEHVNDLFTSFQRKLSVLHGPPFNNTRNIILTEHCLQLLCSTVRRLMHPEFGHSTSEGWVSLLLLNSTMERIVDFFHAIAKDDEKTQTLSHGHGHGHGHGHVSTWSARQEFLWQMRDDLGHHMASLSNASAKNGDDILTLDHVWFKAAYQEMARRGAIPHSPEELVPVLHGSALKLDCAYCYDDDE</sequence>
<protein>
    <recommendedName>
        <fullName evidence="1">F-box domain-containing protein</fullName>
    </recommendedName>
</protein>
<comment type="caution">
    <text evidence="2">The sequence shown here is derived from an EMBL/GenBank/DDBJ whole genome shotgun (WGS) entry which is preliminary data.</text>
</comment>
<accession>A0A9W9GGU3</accession>
<evidence type="ECO:0000259" key="1">
    <source>
        <dbReference type="Pfam" id="PF12937"/>
    </source>
</evidence>
<dbReference type="Pfam" id="PF12937">
    <property type="entry name" value="F-box-like"/>
    <property type="match status" value="1"/>
</dbReference>
<gene>
    <name evidence="2" type="ORF">N7476_011361</name>
</gene>
<dbReference type="InterPro" id="IPR001810">
    <property type="entry name" value="F-box_dom"/>
</dbReference>
<dbReference type="SUPFAM" id="SSF81383">
    <property type="entry name" value="F-box domain"/>
    <property type="match status" value="1"/>
</dbReference>
<dbReference type="EMBL" id="JAPZBO010000010">
    <property type="protein sequence ID" value="KAJ5299804.1"/>
    <property type="molecule type" value="Genomic_DNA"/>
</dbReference>
<proteinExistence type="predicted"/>
<keyword evidence="3" id="KW-1185">Reference proteome</keyword>